<dbReference type="SUPFAM" id="SSF53448">
    <property type="entry name" value="Nucleotide-diphospho-sugar transferases"/>
    <property type="match status" value="1"/>
</dbReference>
<reference evidence="2 3" key="1">
    <citation type="journal article" date="2016" name="Int. J. Syst. Evol. Microbiol.">
        <title>Polaribacter haliotis sp. nov., isolated from the gut of abalone Haliotis discus hannai.</title>
        <authorList>
            <person name="Kim Y.O."/>
            <person name="Park I.S."/>
            <person name="Park S."/>
            <person name="Nam B.H."/>
            <person name="Park J.M."/>
            <person name="Kim D.G."/>
            <person name="Yoon J.H."/>
        </authorList>
    </citation>
    <scope>NUCLEOTIDE SEQUENCE [LARGE SCALE GENOMIC DNA]</scope>
    <source>
        <strain evidence="2 3">KCTC 52418</strain>
    </source>
</reference>
<dbReference type="Gene3D" id="3.90.550.10">
    <property type="entry name" value="Spore Coat Polysaccharide Biosynthesis Protein SpsA, Chain A"/>
    <property type="match status" value="1"/>
</dbReference>
<dbReference type="RefSeq" id="WP_088353827.1">
    <property type="nucleotide sequence ID" value="NZ_CP061813.1"/>
</dbReference>
<dbReference type="CDD" id="cd04182">
    <property type="entry name" value="GT_2_like_f"/>
    <property type="match status" value="1"/>
</dbReference>
<dbReference type="InterPro" id="IPR029044">
    <property type="entry name" value="Nucleotide-diphossugar_trans"/>
</dbReference>
<dbReference type="Pfam" id="PF12804">
    <property type="entry name" value="NTP_transf_3"/>
    <property type="match status" value="1"/>
</dbReference>
<protein>
    <submittedName>
        <fullName evidence="2">Nucleotidyltransferase family protein</fullName>
    </submittedName>
</protein>
<dbReference type="InterPro" id="IPR025877">
    <property type="entry name" value="MobA-like_NTP_Trfase"/>
</dbReference>
<dbReference type="KEGG" id="phal:H9I45_12695"/>
<gene>
    <name evidence="2" type="ORF">H9I45_12695</name>
</gene>
<name>A0A7L8ADV3_9FLAO</name>
<dbReference type="OrthoDB" id="9779263at2"/>
<proteinExistence type="predicted"/>
<sequence length="199" mass="22317">MDKIAILILAGGRSSRMKTPKQLLKIGDKYLLELVLEKAFSIQKSNVFCVLGNSSKEIQEKISFKNITVILNKNSENGLSSSIISGVKYIQKNDLSFDGICVLLADQPAIEKTYLKAMYQLFKSNNSKIIASNYGNILGVPVIFSKKYFPQLLLIEGDKGAKEFINAKKNDVLCPELNTNFIDIDTKEDFNSYKKSIFK</sequence>
<evidence type="ECO:0000259" key="1">
    <source>
        <dbReference type="Pfam" id="PF12804"/>
    </source>
</evidence>
<dbReference type="AlphaFoldDB" id="A0A7L8ADV3"/>
<keyword evidence="2" id="KW-0808">Transferase</keyword>
<dbReference type="PANTHER" id="PTHR43777:SF1">
    <property type="entry name" value="MOLYBDENUM COFACTOR CYTIDYLYLTRANSFERASE"/>
    <property type="match status" value="1"/>
</dbReference>
<dbReference type="PANTHER" id="PTHR43777">
    <property type="entry name" value="MOLYBDENUM COFACTOR CYTIDYLYLTRANSFERASE"/>
    <property type="match status" value="1"/>
</dbReference>
<dbReference type="Proteomes" id="UP000516764">
    <property type="component" value="Chromosome"/>
</dbReference>
<evidence type="ECO:0000313" key="2">
    <source>
        <dbReference type="EMBL" id="QOD60193.1"/>
    </source>
</evidence>
<evidence type="ECO:0000313" key="3">
    <source>
        <dbReference type="Proteomes" id="UP000516764"/>
    </source>
</evidence>
<accession>A0A7L8ADV3</accession>
<organism evidence="2 3">
    <name type="scientific">Polaribacter haliotis</name>
    <dbReference type="NCBI Taxonomy" id="1888915"/>
    <lineage>
        <taxon>Bacteria</taxon>
        <taxon>Pseudomonadati</taxon>
        <taxon>Bacteroidota</taxon>
        <taxon>Flavobacteriia</taxon>
        <taxon>Flavobacteriales</taxon>
        <taxon>Flavobacteriaceae</taxon>
    </lineage>
</organism>
<keyword evidence="3" id="KW-1185">Reference proteome</keyword>
<feature type="domain" description="MobA-like NTP transferase" evidence="1">
    <location>
        <begin position="7"/>
        <end position="168"/>
    </location>
</feature>
<dbReference type="EMBL" id="CP061813">
    <property type="protein sequence ID" value="QOD60193.1"/>
    <property type="molecule type" value="Genomic_DNA"/>
</dbReference>
<dbReference type="GO" id="GO:0016779">
    <property type="term" value="F:nucleotidyltransferase activity"/>
    <property type="evidence" value="ECO:0007669"/>
    <property type="project" value="UniProtKB-ARBA"/>
</dbReference>